<evidence type="ECO:0000313" key="1">
    <source>
        <dbReference type="EMBL" id="GBP00235.1"/>
    </source>
</evidence>
<dbReference type="AlphaFoldDB" id="A0A4C1SDT0"/>
<organism evidence="1 2">
    <name type="scientific">Eumeta variegata</name>
    <name type="common">Bagworm moth</name>
    <name type="synonym">Eumeta japonica</name>
    <dbReference type="NCBI Taxonomy" id="151549"/>
    <lineage>
        <taxon>Eukaryota</taxon>
        <taxon>Metazoa</taxon>
        <taxon>Ecdysozoa</taxon>
        <taxon>Arthropoda</taxon>
        <taxon>Hexapoda</taxon>
        <taxon>Insecta</taxon>
        <taxon>Pterygota</taxon>
        <taxon>Neoptera</taxon>
        <taxon>Endopterygota</taxon>
        <taxon>Lepidoptera</taxon>
        <taxon>Glossata</taxon>
        <taxon>Ditrysia</taxon>
        <taxon>Tineoidea</taxon>
        <taxon>Psychidae</taxon>
        <taxon>Oiketicinae</taxon>
        <taxon>Eumeta</taxon>
    </lineage>
</organism>
<reference evidence="1 2" key="1">
    <citation type="journal article" date="2019" name="Commun. Biol.">
        <title>The bagworm genome reveals a unique fibroin gene that provides high tensile strength.</title>
        <authorList>
            <person name="Kono N."/>
            <person name="Nakamura H."/>
            <person name="Ohtoshi R."/>
            <person name="Tomita M."/>
            <person name="Numata K."/>
            <person name="Arakawa K."/>
        </authorList>
    </citation>
    <scope>NUCLEOTIDE SEQUENCE [LARGE SCALE GENOMIC DNA]</scope>
</reference>
<dbReference type="Proteomes" id="UP000299102">
    <property type="component" value="Unassembled WGS sequence"/>
</dbReference>
<evidence type="ECO:0000313" key="2">
    <source>
        <dbReference type="Proteomes" id="UP000299102"/>
    </source>
</evidence>
<accession>A0A4C1SDT0</accession>
<keyword evidence="2" id="KW-1185">Reference proteome</keyword>
<gene>
    <name evidence="1" type="ORF">EVAR_856_1</name>
</gene>
<proteinExistence type="predicted"/>
<protein>
    <submittedName>
        <fullName evidence="1">Uncharacterized protein</fullName>
    </submittedName>
</protein>
<name>A0A4C1SDT0_EUMVA</name>
<sequence length="127" mass="14277">MDTRKARENTRAFLASWAVKGYLIEGLLMEEARGTTATHRKLLLHVCILRPSVVSNFVNPTTTLGTWILPTGPTLVADRYQPSQCDCNIRHRRLSAIVAESIWLEFEESSLKLMLESSSVRAEHAPV</sequence>
<comment type="caution">
    <text evidence="1">The sequence shown here is derived from an EMBL/GenBank/DDBJ whole genome shotgun (WGS) entry which is preliminary data.</text>
</comment>
<dbReference type="EMBL" id="BGZK01000005">
    <property type="protein sequence ID" value="GBP00235.1"/>
    <property type="molecule type" value="Genomic_DNA"/>
</dbReference>